<dbReference type="EMBL" id="CAWYQH010000096">
    <property type="protein sequence ID" value="CAK8682735.1"/>
    <property type="molecule type" value="Genomic_DNA"/>
</dbReference>
<sequence>MNSRTMKCTQFCRDQQKCDKLNKARLDSTTKKGKANPRKVKDKIGLFVYFLKGLCCVNLP</sequence>
<name>A0ABP0FUC8_CLALP</name>
<comment type="caution">
    <text evidence="1">The sequence shown here is derived from an EMBL/GenBank/DDBJ whole genome shotgun (WGS) entry which is preliminary data.</text>
</comment>
<protein>
    <submittedName>
        <fullName evidence="1">Uncharacterized protein</fullName>
    </submittedName>
</protein>
<organism evidence="1 2">
    <name type="scientific">Clavelina lepadiformis</name>
    <name type="common">Light-bulb sea squirt</name>
    <name type="synonym">Ascidia lepadiformis</name>
    <dbReference type="NCBI Taxonomy" id="159417"/>
    <lineage>
        <taxon>Eukaryota</taxon>
        <taxon>Metazoa</taxon>
        <taxon>Chordata</taxon>
        <taxon>Tunicata</taxon>
        <taxon>Ascidiacea</taxon>
        <taxon>Aplousobranchia</taxon>
        <taxon>Clavelinidae</taxon>
        <taxon>Clavelina</taxon>
    </lineage>
</organism>
<keyword evidence="2" id="KW-1185">Reference proteome</keyword>
<accession>A0ABP0FUC8</accession>
<evidence type="ECO:0000313" key="2">
    <source>
        <dbReference type="Proteomes" id="UP001642483"/>
    </source>
</evidence>
<evidence type="ECO:0000313" key="1">
    <source>
        <dbReference type="EMBL" id="CAK8682735.1"/>
    </source>
</evidence>
<gene>
    <name evidence="1" type="ORF">CVLEPA_LOCUS13525</name>
</gene>
<reference evidence="1 2" key="1">
    <citation type="submission" date="2024-02" db="EMBL/GenBank/DDBJ databases">
        <authorList>
            <person name="Daric V."/>
            <person name="Darras S."/>
        </authorList>
    </citation>
    <scope>NUCLEOTIDE SEQUENCE [LARGE SCALE GENOMIC DNA]</scope>
</reference>
<dbReference type="Proteomes" id="UP001642483">
    <property type="component" value="Unassembled WGS sequence"/>
</dbReference>
<proteinExistence type="predicted"/>